<dbReference type="Proteomes" id="UP001367508">
    <property type="component" value="Unassembled WGS sequence"/>
</dbReference>
<evidence type="ECO:0000313" key="3">
    <source>
        <dbReference type="Proteomes" id="UP001367508"/>
    </source>
</evidence>
<evidence type="ECO:0000256" key="1">
    <source>
        <dbReference type="SAM" id="Phobius"/>
    </source>
</evidence>
<feature type="transmembrane region" description="Helical" evidence="1">
    <location>
        <begin position="81"/>
        <end position="102"/>
    </location>
</feature>
<organism evidence="2 3">
    <name type="scientific">Canavalia gladiata</name>
    <name type="common">Sword bean</name>
    <name type="synonym">Dolichos gladiatus</name>
    <dbReference type="NCBI Taxonomy" id="3824"/>
    <lineage>
        <taxon>Eukaryota</taxon>
        <taxon>Viridiplantae</taxon>
        <taxon>Streptophyta</taxon>
        <taxon>Embryophyta</taxon>
        <taxon>Tracheophyta</taxon>
        <taxon>Spermatophyta</taxon>
        <taxon>Magnoliopsida</taxon>
        <taxon>eudicotyledons</taxon>
        <taxon>Gunneridae</taxon>
        <taxon>Pentapetalae</taxon>
        <taxon>rosids</taxon>
        <taxon>fabids</taxon>
        <taxon>Fabales</taxon>
        <taxon>Fabaceae</taxon>
        <taxon>Papilionoideae</taxon>
        <taxon>50 kb inversion clade</taxon>
        <taxon>NPAAA clade</taxon>
        <taxon>indigoferoid/millettioid clade</taxon>
        <taxon>Phaseoleae</taxon>
        <taxon>Canavalia</taxon>
    </lineage>
</organism>
<dbReference type="EMBL" id="JAYMYQ010000007">
    <property type="protein sequence ID" value="KAK7321233.1"/>
    <property type="molecule type" value="Genomic_DNA"/>
</dbReference>
<protein>
    <submittedName>
        <fullName evidence="2">Uncharacterized protein</fullName>
    </submittedName>
</protein>
<comment type="caution">
    <text evidence="2">The sequence shown here is derived from an EMBL/GenBank/DDBJ whole genome shotgun (WGS) entry which is preliminary data.</text>
</comment>
<keyword evidence="3" id="KW-1185">Reference proteome</keyword>
<sequence>MSSTQFPNMTPEIVPETLSLRFLVMLQTFGSHHCCSVINVVNSSSFMARHIIVFHLACFYIAMIRPLATVAAFCARSNNALLTRFLTTKALVVIFWLYSYAIRQPNGDVIAMTET</sequence>
<dbReference type="AlphaFoldDB" id="A0AAN9KSZ2"/>
<reference evidence="2 3" key="1">
    <citation type="submission" date="2024-01" db="EMBL/GenBank/DDBJ databases">
        <title>The genomes of 5 underutilized Papilionoideae crops provide insights into root nodulation and disease resistanc.</title>
        <authorList>
            <person name="Jiang F."/>
        </authorList>
    </citation>
    <scope>NUCLEOTIDE SEQUENCE [LARGE SCALE GENOMIC DNA]</scope>
    <source>
        <strain evidence="2">LVBAO_FW01</strain>
        <tissue evidence="2">Leaves</tissue>
    </source>
</reference>
<name>A0AAN9KSZ2_CANGL</name>
<proteinExistence type="predicted"/>
<evidence type="ECO:0000313" key="2">
    <source>
        <dbReference type="EMBL" id="KAK7321233.1"/>
    </source>
</evidence>
<gene>
    <name evidence="2" type="ORF">VNO77_31668</name>
</gene>
<keyword evidence="1" id="KW-0812">Transmembrane</keyword>
<feature type="transmembrane region" description="Helical" evidence="1">
    <location>
        <begin position="53"/>
        <end position="75"/>
    </location>
</feature>
<keyword evidence="1" id="KW-0472">Membrane</keyword>
<keyword evidence="1" id="KW-1133">Transmembrane helix</keyword>
<accession>A0AAN9KSZ2</accession>